<keyword evidence="6" id="KW-1185">Reference proteome</keyword>
<dbReference type="Proteomes" id="UP000050413">
    <property type="component" value="Unassembled WGS sequence"/>
</dbReference>
<reference evidence="3 6" key="2">
    <citation type="submission" date="2016-01" db="EMBL/GenBank/DDBJ databases">
        <authorList>
            <person name="Varghese N."/>
        </authorList>
    </citation>
    <scope>NUCLEOTIDE SEQUENCE [LARGE SCALE GENOMIC DNA]</scope>
    <source>
        <strain evidence="3 6">HL-91</strain>
    </source>
</reference>
<sequence length="570" mass="60206">METKANYVLVGVFALLGFFGVLGFFLAFGKVQFDQQYAYYNVRFDSVSGLSSAADVTFAGLPVGRVTDIRLSPEQDGTVLVSLEVERDTPVRADSVATVDSSGITGVAFIALSAGSPDAALVNNREDVPELQPGRSTIQSLTEGAPRILGETLRVLEQVNDLMGEDNRAKVDNILNNLEQSSGEISRALDSFAGFTDTIEAATQTFAEFADNLEPILLQGEATLESLQFAVDEGALAATNAWIAFEAGTKTLQSVDTFVARDLTDMVAQLRADATALRTELETASAGATMMFEDLSRTGAAATERMEALDPALARLEPLLLRAESTFRAVEDMSNTVETLVSGDGTLLVSEARVMVGRATSAIDSVAQVAETDLPVIMADIRAATAEVRQVVDTVGTDLSNVSGNIDALSTSGLQTLDQVTETFGNANTTLAAINRALDSGEGALDAAERAFVGADRVINEDVAAITTDLRDVLDRLGTAVDAVSADIPAVTADLRATAASAARTFDDLGVVVRESAGPVRDFTAAGLPNITQLAREARGLIANLDGLARKLDKDPARLLLNSQTPEFRR</sequence>
<evidence type="ECO:0000313" key="3">
    <source>
        <dbReference type="EMBL" id="CUX81700.1"/>
    </source>
</evidence>
<evidence type="ECO:0000313" key="6">
    <source>
        <dbReference type="Proteomes" id="UP000182045"/>
    </source>
</evidence>
<gene>
    <name evidence="4" type="primary">mlaD</name>
    <name evidence="3" type="ORF">Ga0058931_1924</name>
    <name evidence="4" type="ORF">HLUCCA05_03755</name>
</gene>
<feature type="transmembrane region" description="Helical" evidence="1">
    <location>
        <begin position="7"/>
        <end position="28"/>
    </location>
</feature>
<dbReference type="InterPro" id="IPR003399">
    <property type="entry name" value="Mce/MlaD"/>
</dbReference>
<dbReference type="PANTHER" id="PTHR36698:SF2">
    <property type="entry name" value="MCE_MLAD DOMAIN-CONTAINING PROTEIN"/>
    <property type="match status" value="1"/>
</dbReference>
<dbReference type="RefSeq" id="WP_072246139.1">
    <property type="nucleotide sequence ID" value="NZ_FBYC01000004.1"/>
</dbReference>
<name>A0A0P8AM85_9RHOB</name>
<dbReference type="EMBL" id="FBYC01000004">
    <property type="protein sequence ID" value="CUX81700.1"/>
    <property type="molecule type" value="Genomic_DNA"/>
</dbReference>
<organism evidence="4 5">
    <name type="scientific">Roseibaca calidilacus</name>
    <dbReference type="NCBI Taxonomy" id="1666912"/>
    <lineage>
        <taxon>Bacteria</taxon>
        <taxon>Pseudomonadati</taxon>
        <taxon>Pseudomonadota</taxon>
        <taxon>Alphaproteobacteria</taxon>
        <taxon>Rhodobacterales</taxon>
        <taxon>Paracoccaceae</taxon>
        <taxon>Roseinatronobacter</taxon>
    </lineage>
</organism>
<evidence type="ECO:0000313" key="5">
    <source>
        <dbReference type="Proteomes" id="UP000050413"/>
    </source>
</evidence>
<reference evidence="4 5" key="1">
    <citation type="submission" date="2015-09" db="EMBL/GenBank/DDBJ databases">
        <title>Identification and resolution of microdiversity through metagenomic sequencing of parallel consortia.</title>
        <authorList>
            <person name="Nelson W.C."/>
            <person name="Romine M.F."/>
            <person name="Lindemann S.R."/>
        </authorList>
    </citation>
    <scope>NUCLEOTIDE SEQUENCE [LARGE SCALE GENOMIC DNA]</scope>
    <source>
        <strain evidence="4">HL-91</strain>
    </source>
</reference>
<dbReference type="EMBL" id="LJSG01000002">
    <property type="protein sequence ID" value="KPP95792.1"/>
    <property type="molecule type" value="Genomic_DNA"/>
</dbReference>
<evidence type="ECO:0000313" key="4">
    <source>
        <dbReference type="EMBL" id="KPP95792.1"/>
    </source>
</evidence>
<dbReference type="Pfam" id="PF02470">
    <property type="entry name" value="MlaD"/>
    <property type="match status" value="1"/>
</dbReference>
<dbReference type="Proteomes" id="UP000182045">
    <property type="component" value="Unassembled WGS sequence"/>
</dbReference>
<feature type="domain" description="Mce/MlaD" evidence="2">
    <location>
        <begin position="39"/>
        <end position="115"/>
    </location>
</feature>
<protein>
    <submittedName>
        <fullName evidence="4">Outer membrane lipid asymmetry maintenance protein MlaD</fullName>
    </submittedName>
    <submittedName>
        <fullName evidence="3">Phospholipid/cholesterol/gamma-HCH transport system substrate-binding protein</fullName>
    </submittedName>
</protein>
<keyword evidence="1" id="KW-0812">Transmembrane</keyword>
<comment type="caution">
    <text evidence="4">The sequence shown here is derived from an EMBL/GenBank/DDBJ whole genome shotgun (WGS) entry which is preliminary data.</text>
</comment>
<accession>A0A0P8AM85</accession>
<dbReference type="STRING" id="1666912.Ga0058931_1924"/>
<dbReference type="AlphaFoldDB" id="A0A0P8AM85"/>
<evidence type="ECO:0000259" key="2">
    <source>
        <dbReference type="Pfam" id="PF02470"/>
    </source>
</evidence>
<dbReference type="PANTHER" id="PTHR36698">
    <property type="entry name" value="BLL5892 PROTEIN"/>
    <property type="match status" value="1"/>
</dbReference>
<keyword evidence="1" id="KW-1133">Transmembrane helix</keyword>
<keyword evidence="1" id="KW-0472">Membrane</keyword>
<evidence type="ECO:0000256" key="1">
    <source>
        <dbReference type="SAM" id="Phobius"/>
    </source>
</evidence>
<proteinExistence type="predicted"/>
<dbReference type="OrthoDB" id="9808689at2"/>